<feature type="region of interest" description="Disordered" evidence="1">
    <location>
        <begin position="36"/>
        <end position="72"/>
    </location>
</feature>
<feature type="region of interest" description="Disordered" evidence="1">
    <location>
        <begin position="297"/>
        <end position="326"/>
    </location>
</feature>
<protein>
    <submittedName>
        <fullName evidence="2">Uncharacterized protein</fullName>
    </submittedName>
</protein>
<name>A0ABM1XR69_AEDAL</name>
<sequence>MTSICCRDDNNFILFVKAISTLCFFTAGPPRKVKPGAHDICHSMTPNIKSKSRSSQSLPQTVPNNNRNPRLNCSSPLERFITKLQDHNASTMSQSSHAGWRTSSRRLNPWRNRSVPLSMHDDQLSCVDDRLSSCSFEYSQYGNRILGEITNKPPPLSQSALNCKQPRVAFDNLSFINMVASTPSHKESVLYPNVHRDENRKFKTIENTFTLSFNNSIILGQESGKDMVDDASFINIVTSTPRSTPLPGHKEFDQNQPTFHVPIKMPALESVSTVNRDCLSKKRLFDTEDDDVQLSVDENDLEDKFYDSSSDPDWNSDDASETTDETDYDLNDLSIFEYFQKYHTLDELGLDDDLEIQETPPPDQSFDKGETSALQEHVNKATMINLSIEAMEVMARECLEPKVSKAKERANNKRRKEKGLQYTRSDGIVIPARKIRPACSCRRRCFNKYPDHVRSKLLRNFLNLKLSGQNQFLANHMEVSKTARRKVINSRRLYSRSYKLPGVKGPVVVCKVMFMATFDVGDRKLRNLAAKRVIGDGVASDDQRSENRSARTISAEHQQYIKDHILSFPAYSSHYGREKSERLYLSGDLNLTSLYKLYQAKCGTDNLVAVCYDSYRIIFKTFNLHFRKPKIDTCDECDRLNVEIKIATEEKEIIRLKQVRDDHQKAAQRVYDQKNADVERSKIDYTVRTVSFDLQKQLPTPFLKCGVAFYKRQLYTLNLSFLESYLGQNKAYCYMWDETRARRGSKEVGSCVMQDLQRMPTTVEEVIYYSDRCAGQNHNKNVVFMFTHVLKNLKKEGRALRIIHRFMKTGHSHMEVDTIHATIERAKKRTEVSIEIPSDWEIFIAAIQRTVPIEVVSMQQKDFLDITALEEIYTIPKTTTSGETFSFKKVMEFAFTTDNIGTVRFKYDLAEEDYKEICLMSGKKIDREIELKRIESQLIELPTAKLKDLRSLLPYVVKKDYYEAFLKGLVEPKRGRRPNSNDAPDHFEGDIYDTEDEE</sequence>
<dbReference type="GeneID" id="115263741"/>
<feature type="compositionally biased region" description="Acidic residues" evidence="1">
    <location>
        <begin position="314"/>
        <end position="326"/>
    </location>
</feature>
<keyword evidence="3" id="KW-1185">Reference proteome</keyword>
<evidence type="ECO:0000313" key="2">
    <source>
        <dbReference type="EnsemblMetazoa" id="AALFPA23_002054.P1688"/>
    </source>
</evidence>
<organism evidence="2 3">
    <name type="scientific">Aedes albopictus</name>
    <name type="common">Asian tiger mosquito</name>
    <name type="synonym">Stegomyia albopicta</name>
    <dbReference type="NCBI Taxonomy" id="7160"/>
    <lineage>
        <taxon>Eukaryota</taxon>
        <taxon>Metazoa</taxon>
        <taxon>Ecdysozoa</taxon>
        <taxon>Arthropoda</taxon>
        <taxon>Hexapoda</taxon>
        <taxon>Insecta</taxon>
        <taxon>Pterygota</taxon>
        <taxon>Neoptera</taxon>
        <taxon>Endopterygota</taxon>
        <taxon>Diptera</taxon>
        <taxon>Nematocera</taxon>
        <taxon>Culicoidea</taxon>
        <taxon>Culicidae</taxon>
        <taxon>Culicinae</taxon>
        <taxon>Aedini</taxon>
        <taxon>Aedes</taxon>
        <taxon>Stegomyia</taxon>
    </lineage>
</organism>
<dbReference type="PANTHER" id="PTHR10773:SF19">
    <property type="match status" value="1"/>
</dbReference>
<dbReference type="EnsemblMetazoa" id="AALFPA23_002054.R1688">
    <property type="protein sequence ID" value="AALFPA23_002054.P1688"/>
    <property type="gene ID" value="AALFPA23_002054"/>
</dbReference>
<dbReference type="PANTHER" id="PTHR10773">
    <property type="entry name" value="DNA-DIRECTED RNA POLYMERASES I, II, AND III SUBUNIT RPABC2"/>
    <property type="match status" value="1"/>
</dbReference>
<proteinExistence type="predicted"/>
<feature type="region of interest" description="Disordered" evidence="1">
    <location>
        <begin position="973"/>
        <end position="998"/>
    </location>
</feature>
<reference evidence="2" key="2">
    <citation type="submission" date="2025-05" db="UniProtKB">
        <authorList>
            <consortium name="EnsemblMetazoa"/>
        </authorList>
    </citation>
    <scope>IDENTIFICATION</scope>
    <source>
        <strain evidence="2">Foshan</strain>
    </source>
</reference>
<feature type="compositionally biased region" description="Polar residues" evidence="1">
    <location>
        <begin position="44"/>
        <end position="72"/>
    </location>
</feature>
<accession>A0ABM1XR69</accession>
<evidence type="ECO:0000313" key="3">
    <source>
        <dbReference type="Proteomes" id="UP000069940"/>
    </source>
</evidence>
<dbReference type="Proteomes" id="UP000069940">
    <property type="component" value="Unassembled WGS sequence"/>
</dbReference>
<evidence type="ECO:0000256" key="1">
    <source>
        <dbReference type="SAM" id="MobiDB-lite"/>
    </source>
</evidence>
<reference evidence="3" key="1">
    <citation type="journal article" date="2015" name="Proc. Natl. Acad. Sci. U.S.A.">
        <title>Genome sequence of the Asian Tiger mosquito, Aedes albopictus, reveals insights into its biology, genetics, and evolution.</title>
        <authorList>
            <person name="Chen X.G."/>
            <person name="Jiang X."/>
            <person name="Gu J."/>
            <person name="Xu M."/>
            <person name="Wu Y."/>
            <person name="Deng Y."/>
            <person name="Zhang C."/>
            <person name="Bonizzoni M."/>
            <person name="Dermauw W."/>
            <person name="Vontas J."/>
            <person name="Armbruster P."/>
            <person name="Huang X."/>
            <person name="Yang Y."/>
            <person name="Zhang H."/>
            <person name="He W."/>
            <person name="Peng H."/>
            <person name="Liu Y."/>
            <person name="Wu K."/>
            <person name="Chen J."/>
            <person name="Lirakis M."/>
            <person name="Topalis P."/>
            <person name="Van Leeuwen T."/>
            <person name="Hall A.B."/>
            <person name="Jiang X."/>
            <person name="Thorpe C."/>
            <person name="Mueller R.L."/>
            <person name="Sun C."/>
            <person name="Waterhouse R.M."/>
            <person name="Yan G."/>
            <person name="Tu Z.J."/>
            <person name="Fang X."/>
            <person name="James A.A."/>
        </authorList>
    </citation>
    <scope>NUCLEOTIDE SEQUENCE [LARGE SCALE GENOMIC DNA]</scope>
    <source>
        <strain evidence="3">Foshan</strain>
    </source>
</reference>
<dbReference type="RefSeq" id="XP_029722888.2">
    <property type="nucleotide sequence ID" value="XM_029867028.2"/>
</dbReference>